<feature type="region of interest" description="Disordered" evidence="1">
    <location>
        <begin position="28"/>
        <end position="85"/>
    </location>
</feature>
<keyword evidence="3" id="KW-1185">Reference proteome</keyword>
<evidence type="ECO:0000256" key="1">
    <source>
        <dbReference type="SAM" id="MobiDB-lite"/>
    </source>
</evidence>
<gene>
    <name evidence="2" type="ORF">M422DRAFT_275782</name>
</gene>
<dbReference type="Proteomes" id="UP000054279">
    <property type="component" value="Unassembled WGS sequence"/>
</dbReference>
<evidence type="ECO:0000313" key="2">
    <source>
        <dbReference type="EMBL" id="KIJ23602.1"/>
    </source>
</evidence>
<dbReference type="AlphaFoldDB" id="A0A0C9U3D1"/>
<reference evidence="2 3" key="1">
    <citation type="submission" date="2014-06" db="EMBL/GenBank/DDBJ databases">
        <title>Evolutionary Origins and Diversification of the Mycorrhizal Mutualists.</title>
        <authorList>
            <consortium name="DOE Joint Genome Institute"/>
            <consortium name="Mycorrhizal Genomics Consortium"/>
            <person name="Kohler A."/>
            <person name="Kuo A."/>
            <person name="Nagy L.G."/>
            <person name="Floudas D."/>
            <person name="Copeland A."/>
            <person name="Barry K.W."/>
            <person name="Cichocki N."/>
            <person name="Veneault-Fourrey C."/>
            <person name="LaButti K."/>
            <person name="Lindquist E.A."/>
            <person name="Lipzen A."/>
            <person name="Lundell T."/>
            <person name="Morin E."/>
            <person name="Murat C."/>
            <person name="Riley R."/>
            <person name="Ohm R."/>
            <person name="Sun H."/>
            <person name="Tunlid A."/>
            <person name="Henrissat B."/>
            <person name="Grigoriev I.V."/>
            <person name="Hibbett D.S."/>
            <person name="Martin F."/>
        </authorList>
    </citation>
    <scope>NUCLEOTIDE SEQUENCE [LARGE SCALE GENOMIC DNA]</scope>
    <source>
        <strain evidence="2 3">SS14</strain>
    </source>
</reference>
<feature type="non-terminal residue" evidence="2">
    <location>
        <position position="1"/>
    </location>
</feature>
<proteinExistence type="predicted"/>
<sequence>SGILSVDAFIDSRLQKHLNREVKLSDAAAKGKELRWNPHNRRYNLAGAAGEERKDEAEEQEEPSKASGPATHVDIPDKLTKQQFH</sequence>
<feature type="compositionally biased region" description="Basic and acidic residues" evidence="1">
    <location>
        <begin position="74"/>
        <end position="85"/>
    </location>
</feature>
<evidence type="ECO:0000313" key="3">
    <source>
        <dbReference type="Proteomes" id="UP000054279"/>
    </source>
</evidence>
<name>A0A0C9U3D1_SPHS4</name>
<organism evidence="2 3">
    <name type="scientific">Sphaerobolus stellatus (strain SS14)</name>
    <dbReference type="NCBI Taxonomy" id="990650"/>
    <lineage>
        <taxon>Eukaryota</taxon>
        <taxon>Fungi</taxon>
        <taxon>Dikarya</taxon>
        <taxon>Basidiomycota</taxon>
        <taxon>Agaricomycotina</taxon>
        <taxon>Agaricomycetes</taxon>
        <taxon>Phallomycetidae</taxon>
        <taxon>Geastrales</taxon>
        <taxon>Sphaerobolaceae</taxon>
        <taxon>Sphaerobolus</taxon>
    </lineage>
</organism>
<protein>
    <submittedName>
        <fullName evidence="2">Unplaced genomic scaffold SPHSTscaffold_553, whole genome shotgun sequence</fullName>
    </submittedName>
</protein>
<accession>A0A0C9U3D1</accession>
<dbReference type="EMBL" id="KN837628">
    <property type="protein sequence ID" value="KIJ23602.1"/>
    <property type="molecule type" value="Genomic_DNA"/>
</dbReference>
<dbReference type="HOGENOM" id="CLU_2518828_0_0_1"/>